<evidence type="ECO:0000313" key="2">
    <source>
        <dbReference type="Proteomes" id="UP001489719"/>
    </source>
</evidence>
<sequence length="507" mass="55727">MPPRSRATAKTTTTTIPTSFSTPLKSTIPPRSSRRTRSTHKVQRQKQHDGSLSPDPLDILPFVSPLKLAKREILGKGGGEISSSSTDSTPGLSRTSYARTRRRKEESDEASVPQPSTPHWSVNVTIAGTDRILPQGGQASAGSKRNIDELDGPQTPGASSYRATGESPVAWVQVIRSPVLLSTPVKDKELSRIANAGSTPGVVGSAVKRRAVGKRSPRKNQMEVESEWSVGNEGSSGETQAGQKESTIETLVPNASEHMREPVEELRAPDESEVLSSQPFVSGTAMLHQESSVAPVQVYEDEPDRSPRLFLSSPVVEHEALAERTASSLNVTPQSTKTTSAEPFSKRASSPLKPICLPPPPQSPILLSQLQSSEPTSPPCRASTKEPSPVPSITSSILTTTELPPLSSLGTLRERIPNPNPDPSWSRAHWVLLTQLHPRRMDPLPSRALVKPPNRIMHAFPSVSEEELARRMLALDRIRLRREMKMEHEPTERRREEETERYERKYY</sequence>
<dbReference type="EMBL" id="MU970157">
    <property type="protein sequence ID" value="KAK9319859.1"/>
    <property type="molecule type" value="Genomic_DNA"/>
</dbReference>
<proteinExistence type="predicted"/>
<keyword evidence="2" id="KW-1185">Reference proteome</keyword>
<gene>
    <name evidence="1" type="ORF">V1517DRAFT_369538</name>
</gene>
<reference evidence="2" key="1">
    <citation type="journal article" date="2024" name="Front. Bioeng. Biotechnol.">
        <title>Genome-scale model development and genomic sequencing of the oleaginous clade Lipomyces.</title>
        <authorList>
            <person name="Czajka J.J."/>
            <person name="Han Y."/>
            <person name="Kim J."/>
            <person name="Mondo S.J."/>
            <person name="Hofstad B.A."/>
            <person name="Robles A."/>
            <person name="Haridas S."/>
            <person name="Riley R."/>
            <person name="LaButti K."/>
            <person name="Pangilinan J."/>
            <person name="Andreopoulos W."/>
            <person name="Lipzen A."/>
            <person name="Yan J."/>
            <person name="Wang M."/>
            <person name="Ng V."/>
            <person name="Grigoriev I.V."/>
            <person name="Spatafora J.W."/>
            <person name="Magnuson J.K."/>
            <person name="Baker S.E."/>
            <person name="Pomraning K.R."/>
        </authorList>
    </citation>
    <scope>NUCLEOTIDE SEQUENCE [LARGE SCALE GENOMIC DNA]</scope>
    <source>
        <strain evidence="2">CBS 10300</strain>
    </source>
</reference>
<accession>A0ACC3TFB6</accession>
<organism evidence="1 2">
    <name type="scientific">Lipomyces orientalis</name>
    <dbReference type="NCBI Taxonomy" id="1233043"/>
    <lineage>
        <taxon>Eukaryota</taxon>
        <taxon>Fungi</taxon>
        <taxon>Dikarya</taxon>
        <taxon>Ascomycota</taxon>
        <taxon>Saccharomycotina</taxon>
        <taxon>Lipomycetes</taxon>
        <taxon>Lipomycetales</taxon>
        <taxon>Lipomycetaceae</taxon>
        <taxon>Lipomyces</taxon>
    </lineage>
</organism>
<evidence type="ECO:0000313" key="1">
    <source>
        <dbReference type="EMBL" id="KAK9319859.1"/>
    </source>
</evidence>
<protein>
    <submittedName>
        <fullName evidence="1">Uncharacterized protein</fullName>
    </submittedName>
</protein>
<name>A0ACC3TFB6_9ASCO</name>
<comment type="caution">
    <text evidence="1">The sequence shown here is derived from an EMBL/GenBank/DDBJ whole genome shotgun (WGS) entry which is preliminary data.</text>
</comment>
<dbReference type="Proteomes" id="UP001489719">
    <property type="component" value="Unassembled WGS sequence"/>
</dbReference>